<evidence type="ECO:0008006" key="6">
    <source>
        <dbReference type="Google" id="ProtNLM"/>
    </source>
</evidence>
<dbReference type="GO" id="GO:0007094">
    <property type="term" value="P:mitotic spindle assembly checkpoint signaling"/>
    <property type="evidence" value="ECO:0007669"/>
    <property type="project" value="TreeGrafter"/>
</dbReference>
<dbReference type="InterPro" id="IPR046362">
    <property type="entry name" value="Zw10/DSL1_C_sf"/>
</dbReference>
<dbReference type="PANTHER" id="PTHR12205">
    <property type="entry name" value="CENTROMERE/KINETOCHORE PROTEIN ZW10"/>
    <property type="match status" value="1"/>
</dbReference>
<dbReference type="GO" id="GO:0006888">
    <property type="term" value="P:endoplasmic reticulum to Golgi vesicle-mediated transport"/>
    <property type="evidence" value="ECO:0007669"/>
    <property type="project" value="TreeGrafter"/>
</dbReference>
<dbReference type="InterPro" id="IPR055148">
    <property type="entry name" value="ZW10_C_2"/>
</dbReference>
<dbReference type="OrthoDB" id="534815at2759"/>
<feature type="compositionally biased region" description="Acidic residues" evidence="1">
    <location>
        <begin position="525"/>
        <end position="554"/>
    </location>
</feature>
<dbReference type="PANTHER" id="PTHR12205:SF0">
    <property type="entry name" value="CENTROMERE_KINETOCHORE PROTEIN ZW10 HOMOLOG"/>
    <property type="match status" value="1"/>
</dbReference>
<evidence type="ECO:0000256" key="1">
    <source>
        <dbReference type="SAM" id="MobiDB-lite"/>
    </source>
</evidence>
<proteinExistence type="predicted"/>
<name>A0A8H5MB15_9AGAR</name>
<accession>A0A8H5MB15</accession>
<feature type="compositionally biased region" description="Low complexity" evidence="1">
    <location>
        <begin position="597"/>
        <end position="616"/>
    </location>
</feature>
<evidence type="ECO:0000259" key="3">
    <source>
        <dbReference type="Pfam" id="PF22766"/>
    </source>
</evidence>
<dbReference type="Gene3D" id="1.10.357.150">
    <property type="match status" value="1"/>
</dbReference>
<dbReference type="GO" id="GO:1990423">
    <property type="term" value="C:RZZ complex"/>
    <property type="evidence" value="ECO:0007669"/>
    <property type="project" value="TreeGrafter"/>
</dbReference>
<dbReference type="Pfam" id="PF20666">
    <property type="entry name" value="ZW10_C"/>
    <property type="match status" value="1"/>
</dbReference>
<dbReference type="InterPro" id="IPR048343">
    <property type="entry name" value="ZW10_C"/>
</dbReference>
<sequence length="966" mass="106686">MAFPVLSHLPRPQDVTSKILSKMDAANTKSLTAALANSWLEELDSTIQSTKKQIYDRIHADLPEFERQLQSSISVQARLRTLTTQVDELDHSLSDPESGLVPSIVKTLTAHSALAQKATNARVKHEALSYLLRCRKEFASLEELVKNGDLPEAIETCAVAQRLLDDAPTALAQADVLRDLKRKFNATKARAEDQLSDAYSRCVLVAPLELVVFPSVQVRQSERTLSLSEILSSLSSTSLDNHLNTLRRDITTHYIDALLIQPMSVLEEDFKMICVPSPPNDEVIGLRIENLSKTLRFLSDHLLTYLPAPHQSTFLRSLCRPVISSVLNNFLIPTLPSSFGRLPSFLELLKSAVTFEETYIIGLLGHDSPDRPVKDWADGVGGHYERQRRVFILENCRSKILEPDNFSNTFFAEVDLEQISHPEVVPVQEGVDAEVDAWGLNDDVNPSSASIKVDENGWGFNEDNLDSGKTSRDADGWGFDDEGEADASTKLDDDGWGFDDDAAEGSVDVQPLDTKPQTNGHEPETEAMADVEDAWGLDEDNSNADDDTNWDDPWGENTSAPPTAHVESQRPTPAPSLKSPKVATRLEKLANKGKKGLNGNSPMTSPVVGVPVSHSPMKAASPGKVPRTQSPSQPLLPSTDKISEKRPPNLTFSAPPTKEKYIVSTRMKDIATYVQENLREGREFAESRLISNQSSSSGSTLLTTSSSIVDLYCALYPVVFGAQLQSLEGPMMFSNNCLYLSGEIDAIGKDLKGLAAETVKDRFEECSRGLKILGDSWYEDAVEKQRQLVDTILTEGTQGIALTGDQDKYDECESAMNRALQEIRRVSQKWKGVLTKSKYYTAVGSITDAALCRVLQNVLALDDIPELESHRLSELCRILLALEGIYVEDPAQPSFVVSYVSSWLKFSYLSELLEASLVDITYLFEEGALVDFEVEELARLVRALFADTALRTNTINKIMNGHPTPK</sequence>
<evidence type="ECO:0000259" key="2">
    <source>
        <dbReference type="Pfam" id="PF20666"/>
    </source>
</evidence>
<dbReference type="AlphaFoldDB" id="A0A8H5MB15"/>
<dbReference type="Proteomes" id="UP000518752">
    <property type="component" value="Unassembled WGS sequence"/>
</dbReference>
<evidence type="ECO:0000313" key="4">
    <source>
        <dbReference type="EMBL" id="KAF5387324.1"/>
    </source>
</evidence>
<feature type="region of interest" description="Disordered" evidence="1">
    <location>
        <begin position="439"/>
        <end position="655"/>
    </location>
</feature>
<protein>
    <recommendedName>
        <fullName evidence="6">Retrograde transport protein Dsl1 C-terminal domain-containing protein</fullName>
    </recommendedName>
</protein>
<dbReference type="Pfam" id="PF22766">
    <property type="entry name" value="ZW10_C2"/>
    <property type="match status" value="1"/>
</dbReference>
<feature type="domain" description="ZW10 C-terminal helical" evidence="3">
    <location>
        <begin position="816"/>
        <end position="958"/>
    </location>
</feature>
<feature type="compositionally biased region" description="Polar residues" evidence="1">
    <location>
        <begin position="627"/>
        <end position="636"/>
    </location>
</feature>
<gene>
    <name evidence="4" type="ORF">D9757_005736</name>
</gene>
<evidence type="ECO:0000313" key="5">
    <source>
        <dbReference type="Proteomes" id="UP000518752"/>
    </source>
</evidence>
<dbReference type="GO" id="GO:0005737">
    <property type="term" value="C:cytoplasm"/>
    <property type="evidence" value="ECO:0007669"/>
    <property type="project" value="GOC"/>
</dbReference>
<dbReference type="EMBL" id="JAACJN010000033">
    <property type="protein sequence ID" value="KAF5387324.1"/>
    <property type="molecule type" value="Genomic_DNA"/>
</dbReference>
<reference evidence="4 5" key="1">
    <citation type="journal article" date="2020" name="ISME J.">
        <title>Uncovering the hidden diversity of litter-decomposition mechanisms in mushroom-forming fungi.</title>
        <authorList>
            <person name="Floudas D."/>
            <person name="Bentzer J."/>
            <person name="Ahren D."/>
            <person name="Johansson T."/>
            <person name="Persson P."/>
            <person name="Tunlid A."/>
        </authorList>
    </citation>
    <scope>NUCLEOTIDE SEQUENCE [LARGE SCALE GENOMIC DNA]</scope>
    <source>
        <strain evidence="4 5">CBS 406.79</strain>
    </source>
</reference>
<keyword evidence="5" id="KW-1185">Reference proteome</keyword>
<feature type="domain" description="Centromere/kinetochore protein zw10 C-terminal" evidence="2">
    <location>
        <begin position="695"/>
        <end position="787"/>
    </location>
</feature>
<comment type="caution">
    <text evidence="4">The sequence shown here is derived from an EMBL/GenBank/DDBJ whole genome shotgun (WGS) entry which is preliminary data.</text>
</comment>
<organism evidence="4 5">
    <name type="scientific">Collybiopsis confluens</name>
    <dbReference type="NCBI Taxonomy" id="2823264"/>
    <lineage>
        <taxon>Eukaryota</taxon>
        <taxon>Fungi</taxon>
        <taxon>Dikarya</taxon>
        <taxon>Basidiomycota</taxon>
        <taxon>Agaricomycotina</taxon>
        <taxon>Agaricomycetes</taxon>
        <taxon>Agaricomycetidae</taxon>
        <taxon>Agaricales</taxon>
        <taxon>Marasmiineae</taxon>
        <taxon>Omphalotaceae</taxon>
        <taxon>Collybiopsis</taxon>
    </lineage>
</organism>
<feature type="compositionally biased region" description="Acidic residues" evidence="1">
    <location>
        <begin position="494"/>
        <end position="503"/>
    </location>
</feature>